<dbReference type="CDD" id="cd02440">
    <property type="entry name" value="AdoMet_MTases"/>
    <property type="match status" value="1"/>
</dbReference>
<dbReference type="Gene3D" id="3.40.50.150">
    <property type="entry name" value="Vaccinia Virus protein VP39"/>
    <property type="match status" value="1"/>
</dbReference>
<organism evidence="2 3">
    <name type="scientific">Arthrobacter parietis</name>
    <dbReference type="NCBI Taxonomy" id="271434"/>
    <lineage>
        <taxon>Bacteria</taxon>
        <taxon>Bacillati</taxon>
        <taxon>Actinomycetota</taxon>
        <taxon>Actinomycetes</taxon>
        <taxon>Micrococcales</taxon>
        <taxon>Micrococcaceae</taxon>
        <taxon>Arthrobacter</taxon>
    </lineage>
</organism>
<dbReference type="EMBL" id="BAAAON010000001">
    <property type="protein sequence ID" value="GAA2173935.1"/>
    <property type="molecule type" value="Genomic_DNA"/>
</dbReference>
<evidence type="ECO:0000259" key="1">
    <source>
        <dbReference type="Pfam" id="PF13649"/>
    </source>
</evidence>
<protein>
    <submittedName>
        <fullName evidence="2">Class I SAM-dependent methyltransferase</fullName>
    </submittedName>
</protein>
<sequence length="252" mass="27749">MSYDGHYANVYDQIFHQEDMARSTADFLGALMPEHSAKALELGIGTGRVALRLAAKGHPIVGVDASQGMLDVLQEKLTEFDTSAVEVHLGDMATWEPLGEEKFELVYSVLGSIACLPTLDQQRAALIRACANVADEGHLVIESYNPPPLLRVFDQVPSFEARAEYPHAAAQLHSLGKLDDNRLSVTLDHTWSDGGGDRNFLEQVHLIDPHIISSIVQENGLELSGLYGDWSRSPYDEFTTAMFVAAFKRTHT</sequence>
<gene>
    <name evidence="2" type="ORF">GCM10009784_10210</name>
</gene>
<reference evidence="2 3" key="1">
    <citation type="journal article" date="2019" name="Int. J. Syst. Evol. Microbiol.">
        <title>The Global Catalogue of Microorganisms (GCM) 10K type strain sequencing project: providing services to taxonomists for standard genome sequencing and annotation.</title>
        <authorList>
            <consortium name="The Broad Institute Genomics Platform"/>
            <consortium name="The Broad Institute Genome Sequencing Center for Infectious Disease"/>
            <person name="Wu L."/>
            <person name="Ma J."/>
        </authorList>
    </citation>
    <scope>NUCLEOTIDE SEQUENCE [LARGE SCALE GENOMIC DNA]</scope>
    <source>
        <strain evidence="2 3">JCM 14917</strain>
    </source>
</reference>
<evidence type="ECO:0000313" key="3">
    <source>
        <dbReference type="Proteomes" id="UP001500974"/>
    </source>
</evidence>
<dbReference type="GO" id="GO:0008168">
    <property type="term" value="F:methyltransferase activity"/>
    <property type="evidence" value="ECO:0007669"/>
    <property type="project" value="UniProtKB-KW"/>
</dbReference>
<name>A0ABN3ARW2_9MICC</name>
<dbReference type="RefSeq" id="WP_277357558.1">
    <property type="nucleotide sequence ID" value="NZ_BAAAON010000001.1"/>
</dbReference>
<dbReference type="GO" id="GO:0032259">
    <property type="term" value="P:methylation"/>
    <property type="evidence" value="ECO:0007669"/>
    <property type="project" value="UniProtKB-KW"/>
</dbReference>
<dbReference type="Proteomes" id="UP001500974">
    <property type="component" value="Unassembled WGS sequence"/>
</dbReference>
<dbReference type="InterPro" id="IPR041698">
    <property type="entry name" value="Methyltransf_25"/>
</dbReference>
<evidence type="ECO:0000313" key="2">
    <source>
        <dbReference type="EMBL" id="GAA2173935.1"/>
    </source>
</evidence>
<keyword evidence="2" id="KW-0489">Methyltransferase</keyword>
<dbReference type="InterPro" id="IPR029063">
    <property type="entry name" value="SAM-dependent_MTases_sf"/>
</dbReference>
<dbReference type="SUPFAM" id="SSF53335">
    <property type="entry name" value="S-adenosyl-L-methionine-dependent methyltransferases"/>
    <property type="match status" value="1"/>
</dbReference>
<comment type="caution">
    <text evidence="2">The sequence shown here is derived from an EMBL/GenBank/DDBJ whole genome shotgun (WGS) entry which is preliminary data.</text>
</comment>
<keyword evidence="3" id="KW-1185">Reference proteome</keyword>
<proteinExistence type="predicted"/>
<keyword evidence="2" id="KW-0808">Transferase</keyword>
<accession>A0ABN3ARW2</accession>
<feature type="domain" description="Methyltransferase" evidence="1">
    <location>
        <begin position="40"/>
        <end position="133"/>
    </location>
</feature>
<dbReference type="Pfam" id="PF13649">
    <property type="entry name" value="Methyltransf_25"/>
    <property type="match status" value="1"/>
</dbReference>